<keyword evidence="1" id="KW-0812">Transmembrane</keyword>
<organism evidence="2 3">
    <name type="scientific">Fopius arisanus</name>
    <dbReference type="NCBI Taxonomy" id="64838"/>
    <lineage>
        <taxon>Eukaryota</taxon>
        <taxon>Metazoa</taxon>
        <taxon>Ecdysozoa</taxon>
        <taxon>Arthropoda</taxon>
        <taxon>Hexapoda</taxon>
        <taxon>Insecta</taxon>
        <taxon>Pterygota</taxon>
        <taxon>Neoptera</taxon>
        <taxon>Endopterygota</taxon>
        <taxon>Hymenoptera</taxon>
        <taxon>Apocrita</taxon>
        <taxon>Ichneumonoidea</taxon>
        <taxon>Braconidae</taxon>
        <taxon>Opiinae</taxon>
        <taxon>Fopius</taxon>
    </lineage>
</organism>
<gene>
    <name evidence="3" type="primary">LOC105263220</name>
</gene>
<name>A0A9R1TV63_9HYME</name>
<dbReference type="AlphaFoldDB" id="A0A9R1TV63"/>
<keyword evidence="1" id="KW-1133">Transmembrane helix</keyword>
<evidence type="ECO:0000256" key="1">
    <source>
        <dbReference type="SAM" id="Phobius"/>
    </source>
</evidence>
<sequence>MFGGITLGMRSSIVFIFVIICLNLSTIQCTADVERRQFQLQNKETNTPNFIRLVLMRLIFGLAKSMGLGEQLSGFLGGIFVPPGADDYDYGDDYGGFDFGGDDLF</sequence>
<keyword evidence="1" id="KW-0472">Membrane</keyword>
<dbReference type="OrthoDB" id="8196230at2759"/>
<accession>A0A9R1TV63</accession>
<evidence type="ECO:0000313" key="3">
    <source>
        <dbReference type="RefSeq" id="XP_011297578.1"/>
    </source>
</evidence>
<proteinExistence type="predicted"/>
<dbReference type="KEGG" id="fas:105263220"/>
<reference evidence="3" key="1">
    <citation type="submission" date="2025-08" db="UniProtKB">
        <authorList>
            <consortium name="RefSeq"/>
        </authorList>
    </citation>
    <scope>IDENTIFICATION</scope>
    <source>
        <strain evidence="3">USDA-PBARC FA_bdor</strain>
        <tissue evidence="3">Whole organism</tissue>
    </source>
</reference>
<dbReference type="GeneID" id="105263220"/>
<evidence type="ECO:0000313" key="2">
    <source>
        <dbReference type="Proteomes" id="UP000694866"/>
    </source>
</evidence>
<keyword evidence="2" id="KW-1185">Reference proteome</keyword>
<dbReference type="Proteomes" id="UP000694866">
    <property type="component" value="Unplaced"/>
</dbReference>
<feature type="transmembrane region" description="Helical" evidence="1">
    <location>
        <begin position="12"/>
        <end position="33"/>
    </location>
</feature>
<dbReference type="RefSeq" id="XP_011297578.1">
    <property type="nucleotide sequence ID" value="XM_011299276.1"/>
</dbReference>
<protein>
    <submittedName>
        <fullName evidence="3">Uncharacterized protein</fullName>
    </submittedName>
</protein>